<feature type="signal peptide" evidence="1">
    <location>
        <begin position="1"/>
        <end position="19"/>
    </location>
</feature>
<protein>
    <submittedName>
        <fullName evidence="2">Uncharacterized protein</fullName>
    </submittedName>
</protein>
<keyword evidence="1" id="KW-0732">Signal</keyword>
<organism evidence="2 3">
    <name type="scientific">Rheinheimera mesophila</name>
    <dbReference type="NCBI Taxonomy" id="1547515"/>
    <lineage>
        <taxon>Bacteria</taxon>
        <taxon>Pseudomonadati</taxon>
        <taxon>Pseudomonadota</taxon>
        <taxon>Gammaproteobacteria</taxon>
        <taxon>Chromatiales</taxon>
        <taxon>Chromatiaceae</taxon>
        <taxon>Rheinheimera</taxon>
    </lineage>
</organism>
<dbReference type="AlphaFoldDB" id="A0A3P3QGK3"/>
<keyword evidence="3" id="KW-1185">Reference proteome</keyword>
<comment type="caution">
    <text evidence="2">The sequence shown here is derived from an EMBL/GenBank/DDBJ whole genome shotgun (WGS) entry which is preliminary data.</text>
</comment>
<feature type="chain" id="PRO_5018665553" evidence="1">
    <location>
        <begin position="20"/>
        <end position="276"/>
    </location>
</feature>
<proteinExistence type="predicted"/>
<reference evidence="2 3" key="1">
    <citation type="submission" date="2018-11" db="EMBL/GenBank/DDBJ databases">
        <title>Draft genome analysis of Rheinheimera mesophila isolated from an industrial waste site.</title>
        <authorList>
            <person name="Yu Q."/>
            <person name="Qi Y."/>
            <person name="Zhang H."/>
            <person name="Lu Y."/>
            <person name="Pu J."/>
        </authorList>
    </citation>
    <scope>NUCLEOTIDE SEQUENCE [LARGE SCALE GENOMIC DNA]</scope>
    <source>
        <strain evidence="2 3">IITR13</strain>
    </source>
</reference>
<dbReference type="Proteomes" id="UP000276260">
    <property type="component" value="Unassembled WGS sequence"/>
</dbReference>
<dbReference type="PROSITE" id="PS51257">
    <property type="entry name" value="PROKAR_LIPOPROTEIN"/>
    <property type="match status" value="1"/>
</dbReference>
<dbReference type="EMBL" id="RRCF01000003">
    <property type="protein sequence ID" value="RRJ20322.1"/>
    <property type="molecule type" value="Genomic_DNA"/>
</dbReference>
<gene>
    <name evidence="2" type="ORF">EIK76_12415</name>
</gene>
<evidence type="ECO:0000256" key="1">
    <source>
        <dbReference type="SAM" id="SignalP"/>
    </source>
</evidence>
<evidence type="ECO:0000313" key="2">
    <source>
        <dbReference type="EMBL" id="RRJ20322.1"/>
    </source>
</evidence>
<name>A0A3P3QGK3_9GAMM</name>
<sequence>MKVLWGWVVVLLAGCSSMADGDYRYGVIIEPDDESFIIHSYAQQAQAVEITTKTADKHQYQPIASSTLAELQLELWLKDPQQLCSVEETKALVTHFKALGRSAGFSYGQPQRLQLYLSLNESFNYKERLAPDSDQLALFYSLRTCQQATEQLAEFYSHSVHELMHWLMLRHGLDFAQLNQVQHEYWASRGAYCALISNPGFQSLDPLYPSEFTAKELRLMQKKSGVENATELGARLLHNELNQLAGALQVTKHHPDLQQILSWCQQKPELNPAITD</sequence>
<dbReference type="RefSeq" id="WP_046519409.1">
    <property type="nucleotide sequence ID" value="NZ_LAVS01000011.1"/>
</dbReference>
<accession>A0A3P3QGK3</accession>
<evidence type="ECO:0000313" key="3">
    <source>
        <dbReference type="Proteomes" id="UP000276260"/>
    </source>
</evidence>